<accession>A0A7K8X275</accession>
<evidence type="ECO:0000313" key="3">
    <source>
        <dbReference type="Proteomes" id="UP000583613"/>
    </source>
</evidence>
<sequence length="263" mass="28045">EDCQFYLMVHKFIVLPMERKRMESSDGNQEPSVLQKIKELWLKDLAEESSPSAEPCLSQLIAAIGQSQLAVLKECAEQCLDFGLPAAGEDQSAISQWEAERKEQQGEGFLVPASILLIPPEEEVAVAHAPEAGTSKVTPGQSGSASTVPNEQAAVSQGSSDDSTVLSDTMVEFLDNPWNRNPPISLTLNSSDEKSVQPALSPKSQRDADAENNTPELLEPCSQHSAEDSLLGELQLSSSLSVLCSDSVASPRGLLASEAAIAA</sequence>
<feature type="non-terminal residue" evidence="2">
    <location>
        <position position="1"/>
    </location>
</feature>
<comment type="caution">
    <text evidence="2">The sequence shown here is derived from an EMBL/GenBank/DDBJ whole genome shotgun (WGS) entry which is preliminary data.</text>
</comment>
<dbReference type="GO" id="GO:0070198">
    <property type="term" value="P:protein localization to chromosome, telomeric region"/>
    <property type="evidence" value="ECO:0007669"/>
    <property type="project" value="TreeGrafter"/>
</dbReference>
<feature type="compositionally biased region" description="Polar residues" evidence="1">
    <location>
        <begin position="135"/>
        <end position="167"/>
    </location>
</feature>
<dbReference type="PANTHER" id="PTHR14487">
    <property type="entry name" value="ADRENOCORTICAL DYSPLASIA PROTEIN ACD"/>
    <property type="match status" value="1"/>
</dbReference>
<organism evidence="2 3">
    <name type="scientific">Eubucco bourcierii</name>
    <name type="common">red-headed barbet</name>
    <dbReference type="NCBI Taxonomy" id="91767"/>
    <lineage>
        <taxon>Eukaryota</taxon>
        <taxon>Metazoa</taxon>
        <taxon>Chordata</taxon>
        <taxon>Craniata</taxon>
        <taxon>Vertebrata</taxon>
        <taxon>Euteleostomi</taxon>
        <taxon>Archelosauria</taxon>
        <taxon>Archosauria</taxon>
        <taxon>Dinosauria</taxon>
        <taxon>Saurischia</taxon>
        <taxon>Theropoda</taxon>
        <taxon>Coelurosauria</taxon>
        <taxon>Aves</taxon>
        <taxon>Neognathae</taxon>
        <taxon>Neoaves</taxon>
        <taxon>Telluraves</taxon>
        <taxon>Coraciimorphae</taxon>
        <taxon>Piciformes</taxon>
        <taxon>Ramphastidae</taxon>
        <taxon>Eubucco</taxon>
    </lineage>
</organism>
<dbReference type="PANTHER" id="PTHR14487:SF3">
    <property type="entry name" value="ADRENOCORTICAL DYSPLASIA PROTEIN HOMOLOG"/>
    <property type="match status" value="1"/>
</dbReference>
<keyword evidence="3" id="KW-1185">Reference proteome</keyword>
<dbReference type="GO" id="GO:0016233">
    <property type="term" value="P:telomere capping"/>
    <property type="evidence" value="ECO:0007669"/>
    <property type="project" value="InterPro"/>
</dbReference>
<evidence type="ECO:0000256" key="1">
    <source>
        <dbReference type="SAM" id="MobiDB-lite"/>
    </source>
</evidence>
<reference evidence="2 3" key="1">
    <citation type="submission" date="2019-09" db="EMBL/GenBank/DDBJ databases">
        <title>Bird 10,000 Genomes (B10K) Project - Family phase.</title>
        <authorList>
            <person name="Zhang G."/>
        </authorList>
    </citation>
    <scope>NUCLEOTIDE SEQUENCE [LARGE SCALE GENOMIC DNA]</scope>
    <source>
        <strain evidence="2">B10K-DU-001-04</strain>
        <tissue evidence="2">Muscle</tissue>
    </source>
</reference>
<dbReference type="AlphaFoldDB" id="A0A7K8X275"/>
<dbReference type="GO" id="GO:0042162">
    <property type="term" value="F:telomeric DNA binding"/>
    <property type="evidence" value="ECO:0007669"/>
    <property type="project" value="TreeGrafter"/>
</dbReference>
<dbReference type="GO" id="GO:0070187">
    <property type="term" value="C:shelterin complex"/>
    <property type="evidence" value="ECO:0007669"/>
    <property type="project" value="InterPro"/>
</dbReference>
<dbReference type="Gene3D" id="2.40.50.960">
    <property type="match status" value="1"/>
</dbReference>
<dbReference type="EMBL" id="VWZE01000423">
    <property type="protein sequence ID" value="NXF84758.1"/>
    <property type="molecule type" value="Genomic_DNA"/>
</dbReference>
<feature type="compositionally biased region" description="Polar residues" evidence="1">
    <location>
        <begin position="178"/>
        <end position="190"/>
    </location>
</feature>
<dbReference type="OrthoDB" id="9899304at2759"/>
<dbReference type="InterPro" id="IPR028631">
    <property type="entry name" value="ACD"/>
</dbReference>
<proteinExistence type="predicted"/>
<name>A0A7K8X275_9PICI</name>
<feature type="region of interest" description="Disordered" evidence="1">
    <location>
        <begin position="133"/>
        <end position="224"/>
    </location>
</feature>
<dbReference type="Proteomes" id="UP000583613">
    <property type="component" value="Unassembled WGS sequence"/>
</dbReference>
<protein>
    <submittedName>
        <fullName evidence="2">ACD protein</fullName>
    </submittedName>
</protein>
<gene>
    <name evidence="2" type="primary">Acd</name>
    <name evidence="2" type="ORF">EUBBOU_R14530</name>
</gene>
<dbReference type="GO" id="GO:0032211">
    <property type="term" value="P:negative regulation of telomere maintenance via telomerase"/>
    <property type="evidence" value="ECO:0007669"/>
    <property type="project" value="TreeGrafter"/>
</dbReference>
<feature type="non-terminal residue" evidence="2">
    <location>
        <position position="263"/>
    </location>
</feature>
<evidence type="ECO:0000313" key="2">
    <source>
        <dbReference type="EMBL" id="NXF84758.1"/>
    </source>
</evidence>